<dbReference type="InterPro" id="IPR027417">
    <property type="entry name" value="P-loop_NTPase"/>
</dbReference>
<protein>
    <recommendedName>
        <fullName evidence="8">ABC transmembrane type-1 domain-containing protein</fullName>
    </recommendedName>
</protein>
<keyword evidence="2" id="KW-0547">Nucleotide-binding</keyword>
<keyword evidence="1" id="KW-0812">Transmembrane</keyword>
<dbReference type="RefSeq" id="XP_040659141.1">
    <property type="nucleotide sequence ID" value="XM_040798258.1"/>
</dbReference>
<organism evidence="6 7">
    <name type="scientific">Drechmeria coniospora</name>
    <name type="common">Nematophagous fungus</name>
    <name type="synonym">Meria coniospora</name>
    <dbReference type="NCBI Taxonomy" id="98403"/>
    <lineage>
        <taxon>Eukaryota</taxon>
        <taxon>Fungi</taxon>
        <taxon>Dikarya</taxon>
        <taxon>Ascomycota</taxon>
        <taxon>Pezizomycotina</taxon>
        <taxon>Sordariomycetes</taxon>
        <taxon>Hypocreomycetidae</taxon>
        <taxon>Hypocreales</taxon>
        <taxon>Ophiocordycipitaceae</taxon>
        <taxon>Drechmeria</taxon>
    </lineage>
</organism>
<accession>A0A151GRQ8</accession>
<dbReference type="InParanoid" id="A0A151GRQ8"/>
<evidence type="ECO:0000313" key="6">
    <source>
        <dbReference type="EMBL" id="KYK59789.1"/>
    </source>
</evidence>
<dbReference type="InterPro" id="IPR050173">
    <property type="entry name" value="ABC_transporter_C-like"/>
</dbReference>
<dbReference type="PANTHER" id="PTHR24223">
    <property type="entry name" value="ATP-BINDING CASSETTE SUB-FAMILY C"/>
    <property type="match status" value="1"/>
</dbReference>
<dbReference type="InterPro" id="IPR036640">
    <property type="entry name" value="ABC1_TM_sf"/>
</dbReference>
<evidence type="ECO:0000313" key="7">
    <source>
        <dbReference type="Proteomes" id="UP000076580"/>
    </source>
</evidence>
<dbReference type="Gene3D" id="1.20.1560.10">
    <property type="entry name" value="ABC transporter type 1, transmembrane domain"/>
    <property type="match status" value="1"/>
</dbReference>
<dbReference type="SUPFAM" id="SSF52540">
    <property type="entry name" value="P-loop containing nucleoside triphosphate hydrolases"/>
    <property type="match status" value="1"/>
</dbReference>
<dbReference type="SUPFAM" id="SSF90123">
    <property type="entry name" value="ABC transporter transmembrane region"/>
    <property type="match status" value="1"/>
</dbReference>
<dbReference type="Gene3D" id="3.40.50.300">
    <property type="entry name" value="P-loop containing nucleotide triphosphate hydrolases"/>
    <property type="match status" value="1"/>
</dbReference>
<proteinExistence type="predicted"/>
<keyword evidence="4" id="KW-1133">Transmembrane helix</keyword>
<dbReference type="GO" id="GO:0042626">
    <property type="term" value="F:ATPase-coupled transmembrane transporter activity"/>
    <property type="evidence" value="ECO:0007669"/>
    <property type="project" value="TreeGrafter"/>
</dbReference>
<dbReference type="AlphaFoldDB" id="A0A151GRQ8"/>
<dbReference type="Proteomes" id="UP000076580">
    <property type="component" value="Chromosome 01"/>
</dbReference>
<sequence>MILPASCKLLAAFPFLFGILWFVQMFHLCTSRQLRFLDLDAKTPNYSQFIETLQGIRRGLNLVLDLIVAVLAVVMISVAVLLRGSTNAAFAVVALCNMMDLSDVMKASISVWTIFETSIGAVARMRSFGEPTPCENLPQESHTPPANWPRHGTIAMDAVTVAYKADMPPALDGIASMLRRTGLCSKPITECFQDVTILLIAHRLDTIVRYDKVLVLDKGESVSRAILKSSWGRTLRSGCSMSPRTAKTELGNDCAAAFNTTACIVFSST</sequence>
<evidence type="ECO:0000256" key="1">
    <source>
        <dbReference type="ARBA" id="ARBA00022692"/>
    </source>
</evidence>
<evidence type="ECO:0008006" key="8">
    <source>
        <dbReference type="Google" id="ProtNLM"/>
    </source>
</evidence>
<evidence type="ECO:0000256" key="4">
    <source>
        <dbReference type="ARBA" id="ARBA00022989"/>
    </source>
</evidence>
<dbReference type="GO" id="GO:0005524">
    <property type="term" value="F:ATP binding"/>
    <property type="evidence" value="ECO:0007669"/>
    <property type="project" value="UniProtKB-KW"/>
</dbReference>
<name>A0A151GRQ8_DRECN</name>
<keyword evidence="3" id="KW-0067">ATP-binding</keyword>
<evidence type="ECO:0000256" key="2">
    <source>
        <dbReference type="ARBA" id="ARBA00022741"/>
    </source>
</evidence>
<keyword evidence="7" id="KW-1185">Reference proteome</keyword>
<comment type="caution">
    <text evidence="6">The sequence shown here is derived from an EMBL/GenBank/DDBJ whole genome shotgun (WGS) entry which is preliminary data.</text>
</comment>
<evidence type="ECO:0000256" key="5">
    <source>
        <dbReference type="ARBA" id="ARBA00023136"/>
    </source>
</evidence>
<dbReference type="GeneID" id="63713566"/>
<reference evidence="6 7" key="1">
    <citation type="journal article" date="2016" name="Sci. Rep.">
        <title>Insights into Adaptations to a Near-Obligate Nematode Endoparasitic Lifestyle from the Finished Genome of Drechmeria coniospora.</title>
        <authorList>
            <person name="Zhang L."/>
            <person name="Zhou Z."/>
            <person name="Guo Q."/>
            <person name="Fokkens L."/>
            <person name="Miskei M."/>
            <person name="Pocsi I."/>
            <person name="Zhang W."/>
            <person name="Chen M."/>
            <person name="Wang L."/>
            <person name="Sun Y."/>
            <person name="Donzelli B.G."/>
            <person name="Gibson D.M."/>
            <person name="Nelson D.R."/>
            <person name="Luo J.G."/>
            <person name="Rep M."/>
            <person name="Liu H."/>
            <person name="Yang S."/>
            <person name="Wang J."/>
            <person name="Krasnoff S.B."/>
            <person name="Xu Y."/>
            <person name="Molnar I."/>
            <person name="Lin M."/>
        </authorList>
    </citation>
    <scope>NUCLEOTIDE SEQUENCE [LARGE SCALE GENOMIC DNA]</scope>
    <source>
        <strain evidence="6 7">ARSEF 6962</strain>
    </source>
</reference>
<dbReference type="STRING" id="98403.A0A151GRQ8"/>
<dbReference type="GO" id="GO:0016020">
    <property type="term" value="C:membrane"/>
    <property type="evidence" value="ECO:0007669"/>
    <property type="project" value="InterPro"/>
</dbReference>
<dbReference type="PANTHER" id="PTHR24223:SF399">
    <property type="entry name" value="ABC TRANSPORTER ATNG"/>
    <property type="match status" value="1"/>
</dbReference>
<evidence type="ECO:0000256" key="3">
    <source>
        <dbReference type="ARBA" id="ARBA00022840"/>
    </source>
</evidence>
<keyword evidence="5" id="KW-0472">Membrane</keyword>
<dbReference type="EMBL" id="LAYC01000001">
    <property type="protein sequence ID" value="KYK59789.1"/>
    <property type="molecule type" value="Genomic_DNA"/>
</dbReference>
<gene>
    <name evidence="6" type="ORF">DCS_00923</name>
</gene>